<keyword evidence="10" id="KW-1185">Reference proteome</keyword>
<organism evidence="9 10">
    <name type="scientific">Phocicoccus schoeneichii</name>
    <dbReference type="NCBI Taxonomy" id="1812261"/>
    <lineage>
        <taxon>Bacteria</taxon>
        <taxon>Bacillati</taxon>
        <taxon>Bacillota</taxon>
        <taxon>Bacilli</taxon>
        <taxon>Bacillales</taxon>
        <taxon>Salinicoccaceae</taxon>
        <taxon>Phocicoccus</taxon>
    </lineage>
</organism>
<protein>
    <submittedName>
        <fullName evidence="9">Hemin transport system permease protein HmuU</fullName>
    </submittedName>
</protein>
<dbReference type="GO" id="GO:0005886">
    <property type="term" value="C:plasma membrane"/>
    <property type="evidence" value="ECO:0007669"/>
    <property type="project" value="UniProtKB-SubCell"/>
</dbReference>
<comment type="subcellular location">
    <subcellularLocation>
        <location evidence="1">Cell membrane</location>
        <topology evidence="1">Multi-pass membrane protein</topology>
    </subcellularLocation>
</comment>
<dbReference type="AlphaFoldDB" id="A0A6V7R6F9"/>
<evidence type="ECO:0000256" key="2">
    <source>
        <dbReference type="ARBA" id="ARBA00007935"/>
    </source>
</evidence>
<sequence>MHKHSDNRKNNILLIVLGLVSLGLVVFYLLYGINFQIIHYQLPSRVLRTGSIIVVAVAIGISTVIFQTIVKNRILTPSIMGLDSVYVFIQTTIIFIAGVSSPLLLNSTYNYFLSMGLLVLFTVFVFKYLFKLTKNNVFILLLIGIILGTFFQNLSTFMQVLISPEDFMILQNNLFGSFSSTNERLLLITSIIVFIMIIIILLDFHSLDVMSLGRDTAINLGVNYDRKVSFLLIIVAVLVSASTALVGPIMFLGLLVVNLAHEIFKTYKHFYIIIGTALISVIALLIGQMVVQFIFKNNIELSVIINLIGGVYFIYLMLRRSRK</sequence>
<dbReference type="PANTHER" id="PTHR30472:SF19">
    <property type="entry name" value="PETROBACTIN IMPORT SYSTEM PERMEASE PROTEIN YCLO"/>
    <property type="match status" value="1"/>
</dbReference>
<dbReference type="Pfam" id="PF01032">
    <property type="entry name" value="FecCD"/>
    <property type="match status" value="1"/>
</dbReference>
<dbReference type="Proteomes" id="UP000521032">
    <property type="component" value="Unassembled WGS sequence"/>
</dbReference>
<evidence type="ECO:0000256" key="5">
    <source>
        <dbReference type="ARBA" id="ARBA00022692"/>
    </source>
</evidence>
<keyword evidence="3" id="KW-0813">Transport</keyword>
<dbReference type="InterPro" id="IPR037294">
    <property type="entry name" value="ABC_BtuC-like"/>
</dbReference>
<dbReference type="PANTHER" id="PTHR30472">
    <property type="entry name" value="FERRIC ENTEROBACTIN TRANSPORT SYSTEM PERMEASE PROTEIN"/>
    <property type="match status" value="1"/>
</dbReference>
<keyword evidence="7 8" id="KW-0472">Membrane</keyword>
<evidence type="ECO:0000313" key="9">
    <source>
        <dbReference type="EMBL" id="CAD2072634.1"/>
    </source>
</evidence>
<feature type="transmembrane region" description="Helical" evidence="8">
    <location>
        <begin position="12"/>
        <end position="31"/>
    </location>
</feature>
<feature type="transmembrane region" description="Helical" evidence="8">
    <location>
        <begin position="51"/>
        <end position="70"/>
    </location>
</feature>
<feature type="transmembrane region" description="Helical" evidence="8">
    <location>
        <begin position="137"/>
        <end position="162"/>
    </location>
</feature>
<feature type="transmembrane region" description="Helical" evidence="8">
    <location>
        <begin position="269"/>
        <end position="287"/>
    </location>
</feature>
<feature type="transmembrane region" description="Helical" evidence="8">
    <location>
        <begin position="82"/>
        <end position="105"/>
    </location>
</feature>
<dbReference type="EMBL" id="CAJEWE010000006">
    <property type="protein sequence ID" value="CAD2072634.1"/>
    <property type="molecule type" value="Genomic_DNA"/>
</dbReference>
<feature type="transmembrane region" description="Helical" evidence="8">
    <location>
        <begin position="299"/>
        <end position="318"/>
    </location>
</feature>
<comment type="caution">
    <text evidence="9">The sequence shown here is derived from an EMBL/GenBank/DDBJ whole genome shotgun (WGS) entry which is preliminary data.</text>
</comment>
<accession>A0A6V7R6F9</accession>
<keyword evidence="6 8" id="KW-1133">Transmembrane helix</keyword>
<dbReference type="GO" id="GO:0033214">
    <property type="term" value="P:siderophore-iron import into cell"/>
    <property type="evidence" value="ECO:0007669"/>
    <property type="project" value="TreeGrafter"/>
</dbReference>
<evidence type="ECO:0000256" key="1">
    <source>
        <dbReference type="ARBA" id="ARBA00004651"/>
    </source>
</evidence>
<evidence type="ECO:0000256" key="6">
    <source>
        <dbReference type="ARBA" id="ARBA00022989"/>
    </source>
</evidence>
<evidence type="ECO:0000256" key="8">
    <source>
        <dbReference type="SAM" id="Phobius"/>
    </source>
</evidence>
<evidence type="ECO:0000313" key="10">
    <source>
        <dbReference type="Proteomes" id="UP000521032"/>
    </source>
</evidence>
<dbReference type="InterPro" id="IPR000522">
    <property type="entry name" value="ABC_transptr_permease_BtuC"/>
</dbReference>
<dbReference type="RefSeq" id="WP_186085093.1">
    <property type="nucleotide sequence ID" value="NZ_BMDB01000001.1"/>
</dbReference>
<reference evidence="9 10" key="1">
    <citation type="submission" date="2020-07" db="EMBL/GenBank/DDBJ databases">
        <authorList>
            <person name="Criscuolo A."/>
        </authorList>
    </citation>
    <scope>NUCLEOTIDE SEQUENCE [LARGE SCALE GENOMIC DNA]</scope>
    <source>
        <strain evidence="10">CIP 111030</strain>
    </source>
</reference>
<feature type="transmembrane region" description="Helical" evidence="8">
    <location>
        <begin position="111"/>
        <end position="130"/>
    </location>
</feature>
<evidence type="ECO:0000256" key="4">
    <source>
        <dbReference type="ARBA" id="ARBA00022475"/>
    </source>
</evidence>
<dbReference type="Gene3D" id="1.10.3470.10">
    <property type="entry name" value="ABC transporter involved in vitamin B12 uptake, BtuC"/>
    <property type="match status" value="1"/>
</dbReference>
<name>A0A6V7R6F9_9BACL</name>
<evidence type="ECO:0000256" key="7">
    <source>
        <dbReference type="ARBA" id="ARBA00023136"/>
    </source>
</evidence>
<comment type="similarity">
    <text evidence="2">Belongs to the binding-protein-dependent transport system permease family. FecCD subfamily.</text>
</comment>
<keyword evidence="4" id="KW-1003">Cell membrane</keyword>
<dbReference type="GO" id="GO:0022857">
    <property type="term" value="F:transmembrane transporter activity"/>
    <property type="evidence" value="ECO:0007669"/>
    <property type="project" value="InterPro"/>
</dbReference>
<proteinExistence type="inferred from homology"/>
<feature type="transmembrane region" description="Helical" evidence="8">
    <location>
        <begin position="185"/>
        <end position="207"/>
    </location>
</feature>
<keyword evidence="5 8" id="KW-0812">Transmembrane</keyword>
<gene>
    <name evidence="9" type="primary">hmuU_2</name>
    <name evidence="9" type="ORF">JEOSCH030_00345</name>
</gene>
<feature type="transmembrane region" description="Helical" evidence="8">
    <location>
        <begin position="228"/>
        <end position="257"/>
    </location>
</feature>
<dbReference type="CDD" id="cd06550">
    <property type="entry name" value="TM_ABC_iron-siderophores_like"/>
    <property type="match status" value="1"/>
</dbReference>
<dbReference type="SUPFAM" id="SSF81345">
    <property type="entry name" value="ABC transporter involved in vitamin B12 uptake, BtuC"/>
    <property type="match status" value="1"/>
</dbReference>
<evidence type="ECO:0000256" key="3">
    <source>
        <dbReference type="ARBA" id="ARBA00022448"/>
    </source>
</evidence>